<dbReference type="Pfam" id="PF04324">
    <property type="entry name" value="Fer2_BFD"/>
    <property type="match status" value="1"/>
</dbReference>
<evidence type="ECO:0000259" key="7">
    <source>
        <dbReference type="Pfam" id="PF07992"/>
    </source>
</evidence>
<dbReference type="eggNOG" id="COG1251">
    <property type="taxonomic scope" value="Bacteria"/>
</dbReference>
<keyword evidence="5" id="KW-0472">Membrane</keyword>
<dbReference type="Gene3D" id="3.50.50.60">
    <property type="entry name" value="FAD/NAD(P)-binding domain"/>
    <property type="match status" value="2"/>
</dbReference>
<dbReference type="Gene3D" id="1.10.10.1100">
    <property type="entry name" value="BFD-like [2Fe-2S]-binding domain"/>
    <property type="match status" value="1"/>
</dbReference>
<dbReference type="AlphaFoldDB" id="K4KKD5"/>
<dbReference type="SUPFAM" id="SSF51905">
    <property type="entry name" value="FAD/NAD(P)-binding domain"/>
    <property type="match status" value="1"/>
</dbReference>
<dbReference type="InterPro" id="IPR050260">
    <property type="entry name" value="FAD-bd_OxRdtase"/>
</dbReference>
<keyword evidence="5" id="KW-1133">Transmembrane helix</keyword>
<dbReference type="HOGENOM" id="CLU_003291_4_4_6"/>
<feature type="transmembrane region" description="Helical" evidence="5">
    <location>
        <begin position="625"/>
        <end position="646"/>
    </location>
</feature>
<dbReference type="InterPro" id="IPR016156">
    <property type="entry name" value="FAD/NAD-linked_Rdtase_dimer_sf"/>
</dbReference>
<keyword evidence="10" id="KW-1185">Reference proteome</keyword>
<evidence type="ECO:0000256" key="3">
    <source>
        <dbReference type="ARBA" id="ARBA00022630"/>
    </source>
</evidence>
<gene>
    <name evidence="9" type="ordered locus">M5M_06540</name>
</gene>
<feature type="transmembrane region" description="Helical" evidence="5">
    <location>
        <begin position="557"/>
        <end position="576"/>
    </location>
</feature>
<dbReference type="GO" id="GO:0016491">
    <property type="term" value="F:oxidoreductase activity"/>
    <property type="evidence" value="ECO:0007669"/>
    <property type="project" value="InterPro"/>
</dbReference>
<evidence type="ECO:0000256" key="1">
    <source>
        <dbReference type="ARBA" id="ARBA00001974"/>
    </source>
</evidence>
<feature type="transmembrane region" description="Helical" evidence="5">
    <location>
        <begin position="519"/>
        <end position="536"/>
    </location>
</feature>
<dbReference type="InterPro" id="IPR036188">
    <property type="entry name" value="FAD/NAD-bd_sf"/>
</dbReference>
<sequence length="647" mass="71857">MQAKHQSLIVIGSGPVGIRAARMLAGQNPSHRVTVFGEEPHAPYNRVQLSLYLSGEVGRDSINIGERSETSTNTQEQWVNSRIVEIDRRQKRVVDENHKSWPYDILVIATGSTAVVPDIPGIDLENVLRFRTLADTESLLERKEQSHGVFVIGSGPLGIEAALGMKTRENRVFLQARNYLLDPSLDKRAQEILADSLETAGVHVLQGDPITHIKGQDGKVIGVQLESGKLIECDTVVYCTGVTPNTGLAKDAGLETARGILVNDVMQTSDPAIYAVGECAEHGGQTYGVVAPGFEQVSPMSTHVSGFAMPYKGSPGNIQLKFGSQPSALIGDVNNPHARSYVYANRLKGIYRKLFVINQRLIGYIHIGRWDELPSLQEFLTTEQKIKTRSLLQFDKSGNLWRDSAQKHVKDQPDDYIVCLCESVTRGTLTSAMEGGNRTMESLCGATKAGVTCGSCKPLLAQLLDAPAPNLVMRHYKPIYWFSVVAIVLMAMTVLFKPIGIGESAQVTWQLEKLWFDNFWKQVSGYTLLALSLLAAGLSIRKRWKKLNVGHLDDWRYVHSIIGVIALAVLMIHTGLRMGNNLNFVLMAVFLAATLTGSLVGVFMARNHHWTDLKLRQHRTWWSRVHYTLLWMLPALLGYHIFAVYYF</sequence>
<evidence type="ECO:0000313" key="9">
    <source>
        <dbReference type="EMBL" id="AFU98503.2"/>
    </source>
</evidence>
<dbReference type="PANTHER" id="PTHR43429">
    <property type="entry name" value="PYRIDINE NUCLEOTIDE-DISULFIDE OXIDOREDUCTASE DOMAIN-CONTAINING"/>
    <property type="match status" value="1"/>
</dbReference>
<feature type="transmembrane region" description="Helical" evidence="5">
    <location>
        <begin position="582"/>
        <end position="604"/>
    </location>
</feature>
<dbReference type="PRINTS" id="PR00368">
    <property type="entry name" value="FADPNR"/>
</dbReference>
<dbReference type="EMBL" id="CP003746">
    <property type="protein sequence ID" value="AFU98503.2"/>
    <property type="molecule type" value="Genomic_DNA"/>
</dbReference>
<evidence type="ECO:0000259" key="6">
    <source>
        <dbReference type="Pfam" id="PF04324"/>
    </source>
</evidence>
<feature type="domain" description="BFD-like [2Fe-2S]-binding" evidence="6">
    <location>
        <begin position="417"/>
        <end position="465"/>
    </location>
</feature>
<keyword evidence="4" id="KW-0274">FAD</keyword>
<dbReference type="Pfam" id="PF18267">
    <property type="entry name" value="Rubredoxin_C"/>
    <property type="match status" value="1"/>
</dbReference>
<dbReference type="Proteomes" id="UP000000466">
    <property type="component" value="Chromosome"/>
</dbReference>
<comment type="similarity">
    <text evidence="2">Belongs to the FAD-dependent oxidoreductase family.</text>
</comment>
<keyword evidence="5" id="KW-0812">Transmembrane</keyword>
<reference evidence="9 10" key="1">
    <citation type="journal article" date="2013" name="Genome Announc.">
        <title>Complete genome sequence of Simiduia agarivorans SA1(T), a marine bacterium able to degrade a variety of polysaccharides.</title>
        <authorList>
            <person name="Lin S.Y."/>
            <person name="Shieh W.Y."/>
            <person name="Chen J.S."/>
            <person name="Tang S.L."/>
        </authorList>
    </citation>
    <scope>NUCLEOTIDE SEQUENCE [LARGE SCALE GENOMIC DNA]</scope>
    <source>
        <strain evidence="10">DSM 21679 / JCM 13881 / BCRC 17597 / SA1</strain>
    </source>
</reference>
<feature type="domain" description="NADH-rubredoxin oxidoreductase C-terminal" evidence="8">
    <location>
        <begin position="330"/>
        <end position="381"/>
    </location>
</feature>
<evidence type="ECO:0000259" key="8">
    <source>
        <dbReference type="Pfam" id="PF18267"/>
    </source>
</evidence>
<dbReference type="Pfam" id="PF07992">
    <property type="entry name" value="Pyr_redox_2"/>
    <property type="match status" value="1"/>
</dbReference>
<dbReference type="PANTHER" id="PTHR43429:SF3">
    <property type="entry name" value="NITRITE REDUCTASE [NAD(P)H]"/>
    <property type="match status" value="1"/>
</dbReference>
<protein>
    <submittedName>
        <fullName evidence="9">NAD(FAD)-dependent dehydrogenase</fullName>
    </submittedName>
</protein>
<dbReference type="STRING" id="1117647.M5M_06540"/>
<feature type="transmembrane region" description="Helical" evidence="5">
    <location>
        <begin position="479"/>
        <end position="499"/>
    </location>
</feature>
<dbReference type="InterPro" id="IPR041854">
    <property type="entry name" value="BFD-like_2Fe2S-bd_dom_sf"/>
</dbReference>
<accession>K4KKD5</accession>
<evidence type="ECO:0000256" key="2">
    <source>
        <dbReference type="ARBA" id="ARBA00006442"/>
    </source>
</evidence>
<dbReference type="InterPro" id="IPR023753">
    <property type="entry name" value="FAD/NAD-binding_dom"/>
</dbReference>
<dbReference type="InterPro" id="IPR007419">
    <property type="entry name" value="BFD-like_2Fe2S-bd_dom"/>
</dbReference>
<evidence type="ECO:0000256" key="5">
    <source>
        <dbReference type="SAM" id="Phobius"/>
    </source>
</evidence>
<feature type="domain" description="FAD/NAD(P)-binding" evidence="7">
    <location>
        <begin position="7"/>
        <end position="299"/>
    </location>
</feature>
<dbReference type="KEGG" id="saga:M5M_06540"/>
<name>K4KKD5_SIMAS</name>
<keyword evidence="3" id="KW-0285">Flavoprotein</keyword>
<evidence type="ECO:0000256" key="4">
    <source>
        <dbReference type="ARBA" id="ARBA00022827"/>
    </source>
</evidence>
<organism evidence="9 10">
    <name type="scientific">Simiduia agarivorans (strain DSM 21679 / JCM 13881 / BCRC 17597 / SA1)</name>
    <dbReference type="NCBI Taxonomy" id="1117647"/>
    <lineage>
        <taxon>Bacteria</taxon>
        <taxon>Pseudomonadati</taxon>
        <taxon>Pseudomonadota</taxon>
        <taxon>Gammaproteobacteria</taxon>
        <taxon>Cellvibrionales</taxon>
        <taxon>Cellvibrionaceae</taxon>
        <taxon>Simiduia</taxon>
    </lineage>
</organism>
<evidence type="ECO:0000313" key="10">
    <source>
        <dbReference type="Proteomes" id="UP000000466"/>
    </source>
</evidence>
<dbReference type="InterPro" id="IPR041575">
    <property type="entry name" value="Rubredoxin_C"/>
</dbReference>
<dbReference type="Gene3D" id="3.30.390.30">
    <property type="match status" value="1"/>
</dbReference>
<dbReference type="PRINTS" id="PR00469">
    <property type="entry name" value="PNDRDTASEII"/>
</dbReference>
<proteinExistence type="inferred from homology"/>
<comment type="cofactor">
    <cofactor evidence="1">
        <name>FAD</name>
        <dbReference type="ChEBI" id="CHEBI:57692"/>
    </cofactor>
</comment>